<dbReference type="RefSeq" id="WP_277534586.1">
    <property type="nucleotide sequence ID" value="NZ_JAPDIA010000007.1"/>
</dbReference>
<accession>A0A9X4KVN9</accession>
<dbReference type="EMBL" id="JAPDIA010000007">
    <property type="protein sequence ID" value="MDG0811772.1"/>
    <property type="molecule type" value="Genomic_DNA"/>
</dbReference>
<dbReference type="InterPro" id="IPR025883">
    <property type="entry name" value="Cadherin-like_domain"/>
</dbReference>
<comment type="caution">
    <text evidence="2">The sequence shown here is derived from an EMBL/GenBank/DDBJ whole genome shotgun (WGS) entry which is preliminary data.</text>
</comment>
<proteinExistence type="predicted"/>
<organism evidence="2 3">
    <name type="scientific">Cohnella rhizosphaerae</name>
    <dbReference type="NCBI Taxonomy" id="1457232"/>
    <lineage>
        <taxon>Bacteria</taxon>
        <taxon>Bacillati</taxon>
        <taxon>Bacillota</taxon>
        <taxon>Bacilli</taxon>
        <taxon>Bacillales</taxon>
        <taxon>Paenibacillaceae</taxon>
        <taxon>Cohnella</taxon>
    </lineage>
</organism>
<evidence type="ECO:0000259" key="1">
    <source>
        <dbReference type="Pfam" id="PF12733"/>
    </source>
</evidence>
<feature type="domain" description="Cadherin-like beta-sandwich-like" evidence="1">
    <location>
        <begin position="196"/>
        <end position="268"/>
    </location>
</feature>
<dbReference type="Proteomes" id="UP001153404">
    <property type="component" value="Unassembled WGS sequence"/>
</dbReference>
<dbReference type="Pfam" id="PF12733">
    <property type="entry name" value="Cadherin-like"/>
    <property type="match status" value="1"/>
</dbReference>
<reference evidence="2" key="1">
    <citation type="submission" date="2022-10" db="EMBL/GenBank/DDBJ databases">
        <title>Comparative genomic analysis of Cohnella hashimotonis sp. nov., isolated from the International Space Station.</title>
        <authorList>
            <person name="Simpson A."/>
            <person name="Venkateswaran K."/>
        </authorList>
    </citation>
    <scope>NUCLEOTIDE SEQUENCE</scope>
    <source>
        <strain evidence="2">DSM 28161</strain>
    </source>
</reference>
<keyword evidence="3" id="KW-1185">Reference proteome</keyword>
<evidence type="ECO:0000313" key="3">
    <source>
        <dbReference type="Proteomes" id="UP001153404"/>
    </source>
</evidence>
<protein>
    <submittedName>
        <fullName evidence="2">Cadherin-like beta sandwich domain-containing protein</fullName>
    </submittedName>
</protein>
<name>A0A9X4KVN9_9BACL</name>
<gene>
    <name evidence="2" type="ORF">OMP40_22170</name>
</gene>
<dbReference type="AlphaFoldDB" id="A0A9X4KVN9"/>
<sequence>MPDAYQSSAYGYVYAFDPVPGSQVHTLEFRDGYGRIVDYEVNLYYGETTEDLNVGDEATVAYGAGSLLTLHPTAGALSATLPAGTPWVDLDLALGSHGEAALFDEEGQEIAASGGSGPIRLTLPDTDPDNNAILTYDVVVTDSDDTGSSGPARVLYTLYLYMAQDIQYAPADMAWNASASGTGLPAEEAEWMYDRQQRYALVVPEELDTLHVYVTPGYGVANVTLTGMAGPDGNGGYSGSLSVGSNSFVMTVNYVDGQRKVYELTAYRGAPVAPVLNVGDQPFAFHYDPASNGYEVYLADSPGTAALSLGLPPGAEVFEAVSEDAPLDRNADGSYVLNLAGASGAKVLSVSGLYNGVAWSCEIRVYFGSV</sequence>
<evidence type="ECO:0000313" key="2">
    <source>
        <dbReference type="EMBL" id="MDG0811772.1"/>
    </source>
</evidence>